<sequence>AQSTAADWASQSDIPAAVEVSALSGDGVNEVFNKLASSILTKIELGEIDPSDPMSGIQYGDADYRRYDDGSSIKSGLTADGYGFNTASASTYLPLTDFSNEQLAFLWDQVGSISTAAINTTVSPTPEPSVYPKPGYLHPLVPAYVSEVENAKLPSDFLWGVASAALQVEGAAAAEGKGPSVWDFIPHRWVNAIADNSTADVAANSYYLYKQDNARLKALGIQSYSFTISWPRVIPFGKGPVNEQGIAHYDDFFVNLQENGIKGVVTLFHWDTPLALFNSYGAWTSPDIVADYVRYAKLIIERYDKYVTVWYTFNEPQYCNWRFSNYPYGTLLPSYNGIGTGGTKAAFLCGHYTLLAHAEVYNWYKNVYKGTKPMSFKNSANWIIANSTSAADAEAVSRVNDFNMGWFGGPWTDGDYPASLRSTLGDLLPTFTQAQKDMIKGSADFYALDGYTANVAAAPPNGIAACAANSSDPNYPQCAVTATVQPDGFPIGPNSDPGATWLWSTPGGIRPYLSFIVNTYFPKVASKGIVVSEFGFSDPYESSFNTLAQILWDLRRADYMQGYLDNILAARALDGVNVTGIFAWAIYDNFEWNSGLSTKFGLQFVNLTSQERHPKASMFQFLNWFKLHGEDTTATANITAPIGHKRM</sequence>
<organism evidence="2 3">
    <name type="scientific">Friedmanniomyces simplex</name>
    <dbReference type="NCBI Taxonomy" id="329884"/>
    <lineage>
        <taxon>Eukaryota</taxon>
        <taxon>Fungi</taxon>
        <taxon>Dikarya</taxon>
        <taxon>Ascomycota</taxon>
        <taxon>Pezizomycotina</taxon>
        <taxon>Dothideomycetes</taxon>
        <taxon>Dothideomycetidae</taxon>
        <taxon>Mycosphaerellales</taxon>
        <taxon>Teratosphaeriaceae</taxon>
        <taxon>Friedmanniomyces</taxon>
    </lineage>
</organism>
<dbReference type="PANTHER" id="PTHR10353">
    <property type="entry name" value="GLYCOSYL HYDROLASE"/>
    <property type="match status" value="1"/>
</dbReference>
<dbReference type="PANTHER" id="PTHR10353:SF53">
    <property type="entry name" value="BETA-1,4-GLUCOSIDASE (EUROFUNG)"/>
    <property type="match status" value="1"/>
</dbReference>
<evidence type="ECO:0000313" key="3">
    <source>
        <dbReference type="Proteomes" id="UP000309340"/>
    </source>
</evidence>
<name>A0A4U0XQQ2_9PEZI</name>
<reference evidence="2 3" key="1">
    <citation type="submission" date="2017-03" db="EMBL/GenBank/DDBJ databases">
        <title>Genomes of endolithic fungi from Antarctica.</title>
        <authorList>
            <person name="Coleine C."/>
            <person name="Masonjones S."/>
            <person name="Stajich J.E."/>
        </authorList>
    </citation>
    <scope>NUCLEOTIDE SEQUENCE [LARGE SCALE GENOMIC DNA]</scope>
    <source>
        <strain evidence="2 3">CCFEE 5184</strain>
    </source>
</reference>
<dbReference type="PRINTS" id="PR00131">
    <property type="entry name" value="GLHYDRLASE1"/>
</dbReference>
<feature type="non-terminal residue" evidence="2">
    <location>
        <position position="1"/>
    </location>
</feature>
<dbReference type="Gene3D" id="3.20.20.80">
    <property type="entry name" value="Glycosidases"/>
    <property type="match status" value="1"/>
</dbReference>
<dbReference type="AlphaFoldDB" id="A0A4U0XQQ2"/>
<gene>
    <name evidence="2" type="ORF">B0A55_03703</name>
</gene>
<dbReference type="InterPro" id="IPR017853">
    <property type="entry name" value="GH"/>
</dbReference>
<evidence type="ECO:0008006" key="4">
    <source>
        <dbReference type="Google" id="ProtNLM"/>
    </source>
</evidence>
<dbReference type="SUPFAM" id="SSF51445">
    <property type="entry name" value="(Trans)glycosidases"/>
    <property type="match status" value="1"/>
</dbReference>
<dbReference type="EMBL" id="NAJQ01000125">
    <property type="protein sequence ID" value="TKA77938.1"/>
    <property type="molecule type" value="Genomic_DNA"/>
</dbReference>
<dbReference type="GO" id="GO:0005975">
    <property type="term" value="P:carbohydrate metabolic process"/>
    <property type="evidence" value="ECO:0007669"/>
    <property type="project" value="InterPro"/>
</dbReference>
<proteinExistence type="inferred from homology"/>
<dbReference type="STRING" id="329884.A0A4U0XQQ2"/>
<evidence type="ECO:0000256" key="1">
    <source>
        <dbReference type="RuleBase" id="RU003690"/>
    </source>
</evidence>
<evidence type="ECO:0000313" key="2">
    <source>
        <dbReference type="EMBL" id="TKA77938.1"/>
    </source>
</evidence>
<dbReference type="OrthoDB" id="65569at2759"/>
<dbReference type="Proteomes" id="UP000309340">
    <property type="component" value="Unassembled WGS sequence"/>
</dbReference>
<dbReference type="InterPro" id="IPR001360">
    <property type="entry name" value="Glyco_hydro_1"/>
</dbReference>
<accession>A0A4U0XQQ2</accession>
<dbReference type="Pfam" id="PF00232">
    <property type="entry name" value="Glyco_hydro_1"/>
    <property type="match status" value="1"/>
</dbReference>
<comment type="similarity">
    <text evidence="1">Belongs to the glycosyl hydrolase 1 family.</text>
</comment>
<dbReference type="GO" id="GO:0008422">
    <property type="term" value="F:beta-glucosidase activity"/>
    <property type="evidence" value="ECO:0007669"/>
    <property type="project" value="TreeGrafter"/>
</dbReference>
<comment type="caution">
    <text evidence="2">The sequence shown here is derived from an EMBL/GenBank/DDBJ whole genome shotgun (WGS) entry which is preliminary data.</text>
</comment>
<protein>
    <recommendedName>
        <fullName evidence="4">Glycoside hydrolase family 1 protein</fullName>
    </recommendedName>
</protein>
<keyword evidence="3" id="KW-1185">Reference proteome</keyword>